<dbReference type="PANTHER" id="PTHR47053">
    <property type="entry name" value="MUREIN DD-ENDOPEPTIDASE MEPH-RELATED"/>
    <property type="match status" value="1"/>
</dbReference>
<feature type="domain" description="NlpC/P60" evidence="6">
    <location>
        <begin position="71"/>
        <end position="195"/>
    </location>
</feature>
<evidence type="ECO:0000313" key="7">
    <source>
        <dbReference type="EMBL" id="AOZ06987.1"/>
    </source>
</evidence>
<gene>
    <name evidence="7" type="ORF">BKK80_15000</name>
</gene>
<proteinExistence type="inferred from homology"/>
<evidence type="ECO:0000259" key="6">
    <source>
        <dbReference type="PROSITE" id="PS51935"/>
    </source>
</evidence>
<sequence length="231" mass="24836">MQRTVLHSLARAAVGIAIACGATLSNGVLADTVFKDPDARIDARAELSADQPAEGKRSLLSSVMNSTSNVASKAGDLVMNALGLIGVRYRFGGNSPESGLDCSGFVRYVFNDTFGFMLPRRSVEMSQVGTTVAANDLRPGDLVFFNTMRHTFSHVGIYIGDNKFVHAPSTGSKIRVDDMRASYWVTRYNGARRIDDVSVLRTSGGADNLGNMVETLKRFDPNASGRSLYGG</sequence>
<accession>A0A1D9I4F0</accession>
<dbReference type="PANTHER" id="PTHR47053:SF1">
    <property type="entry name" value="MUREIN DD-ENDOPEPTIDASE MEPH-RELATED"/>
    <property type="match status" value="1"/>
</dbReference>
<dbReference type="PROSITE" id="PS51935">
    <property type="entry name" value="NLPC_P60"/>
    <property type="match status" value="1"/>
</dbReference>
<keyword evidence="4" id="KW-0788">Thiol protease</keyword>
<evidence type="ECO:0000256" key="5">
    <source>
        <dbReference type="SAM" id="SignalP"/>
    </source>
</evidence>
<dbReference type="InterPro" id="IPR000064">
    <property type="entry name" value="NLP_P60_dom"/>
</dbReference>
<dbReference type="InterPro" id="IPR051202">
    <property type="entry name" value="Peptidase_C40"/>
</dbReference>
<dbReference type="EMBL" id="CP017754">
    <property type="protein sequence ID" value="AOZ06987.1"/>
    <property type="molecule type" value="Genomic_DNA"/>
</dbReference>
<keyword evidence="8" id="KW-1185">Reference proteome</keyword>
<feature type="chain" id="PRO_5045076503" evidence="5">
    <location>
        <begin position="31"/>
        <end position="231"/>
    </location>
</feature>
<comment type="similarity">
    <text evidence="1">Belongs to the peptidase C40 family.</text>
</comment>
<dbReference type="InterPro" id="IPR038765">
    <property type="entry name" value="Papain-like_cys_pep_sf"/>
</dbReference>
<dbReference type="RefSeq" id="WP_071014045.1">
    <property type="nucleotide sequence ID" value="NZ_CP017754.1"/>
</dbReference>
<organism evidence="7 8">
    <name type="scientific">Cupriavidus malaysiensis</name>
    <dbReference type="NCBI Taxonomy" id="367825"/>
    <lineage>
        <taxon>Bacteria</taxon>
        <taxon>Pseudomonadati</taxon>
        <taxon>Pseudomonadota</taxon>
        <taxon>Betaproteobacteria</taxon>
        <taxon>Burkholderiales</taxon>
        <taxon>Burkholderiaceae</taxon>
        <taxon>Cupriavidus</taxon>
    </lineage>
</organism>
<dbReference type="Proteomes" id="UP000177515">
    <property type="component" value="Chromosome 1"/>
</dbReference>
<evidence type="ECO:0000256" key="2">
    <source>
        <dbReference type="ARBA" id="ARBA00022670"/>
    </source>
</evidence>
<evidence type="ECO:0000256" key="3">
    <source>
        <dbReference type="ARBA" id="ARBA00022801"/>
    </source>
</evidence>
<dbReference type="Pfam" id="PF00877">
    <property type="entry name" value="NLPC_P60"/>
    <property type="match status" value="1"/>
</dbReference>
<reference evidence="7 8" key="1">
    <citation type="submission" date="2016-10" db="EMBL/GenBank/DDBJ databases">
        <title>Complete genome sequences of three Cupriavidus strains isolated from various Malaysian environments.</title>
        <authorList>
            <person name="Abdullah A.A.-A."/>
            <person name="Shafie N.A.H."/>
            <person name="Lau N.S."/>
        </authorList>
    </citation>
    <scope>NUCLEOTIDE SEQUENCE [LARGE SCALE GENOMIC DNA]</scope>
    <source>
        <strain evidence="7 8">USMAA1020</strain>
    </source>
</reference>
<evidence type="ECO:0000256" key="1">
    <source>
        <dbReference type="ARBA" id="ARBA00007074"/>
    </source>
</evidence>
<dbReference type="Gene3D" id="3.90.1720.10">
    <property type="entry name" value="endopeptidase domain like (from Nostoc punctiforme)"/>
    <property type="match status" value="1"/>
</dbReference>
<dbReference type="SUPFAM" id="SSF54001">
    <property type="entry name" value="Cysteine proteinases"/>
    <property type="match status" value="1"/>
</dbReference>
<keyword evidence="2" id="KW-0645">Protease</keyword>
<evidence type="ECO:0000313" key="8">
    <source>
        <dbReference type="Proteomes" id="UP000177515"/>
    </source>
</evidence>
<name>A0A1D9I4F0_9BURK</name>
<keyword evidence="5" id="KW-0732">Signal</keyword>
<feature type="signal peptide" evidence="5">
    <location>
        <begin position="1"/>
        <end position="30"/>
    </location>
</feature>
<keyword evidence="3" id="KW-0378">Hydrolase</keyword>
<protein>
    <submittedName>
        <fullName evidence="7">Peptidase P60</fullName>
    </submittedName>
</protein>
<evidence type="ECO:0000256" key="4">
    <source>
        <dbReference type="ARBA" id="ARBA00022807"/>
    </source>
</evidence>